<comment type="caution">
    <text evidence="2">The sequence shown here is derived from an EMBL/GenBank/DDBJ whole genome shotgun (WGS) entry which is preliminary data.</text>
</comment>
<reference evidence="2" key="1">
    <citation type="submission" date="2018-01" db="EMBL/GenBank/DDBJ databases">
        <authorList>
            <person name="Mao J.F."/>
        </authorList>
    </citation>
    <scope>NUCLEOTIDE SEQUENCE</scope>
    <source>
        <strain evidence="2">Huo1</strain>
        <tissue evidence="2">Leaf</tissue>
    </source>
</reference>
<feature type="compositionally biased region" description="Basic and acidic residues" evidence="1">
    <location>
        <begin position="97"/>
        <end position="113"/>
    </location>
</feature>
<dbReference type="PANTHER" id="PTHR33090">
    <property type="entry name" value="DUF3774 DOMAIN PROTEIN-RELATED"/>
    <property type="match status" value="1"/>
</dbReference>
<evidence type="ECO:0000313" key="2">
    <source>
        <dbReference type="EMBL" id="KAG6407744.1"/>
    </source>
</evidence>
<accession>A0A8X8ZKY3</accession>
<dbReference type="EMBL" id="PNBA02000011">
    <property type="protein sequence ID" value="KAG6407744.1"/>
    <property type="molecule type" value="Genomic_DNA"/>
</dbReference>
<gene>
    <name evidence="2" type="ORF">SASPL_130741</name>
</gene>
<dbReference type="Pfam" id="PF12609">
    <property type="entry name" value="DUF3774"/>
    <property type="match status" value="1"/>
</dbReference>
<name>A0A8X8ZKY3_SALSN</name>
<dbReference type="AlphaFoldDB" id="A0A8X8ZKY3"/>
<dbReference type="Proteomes" id="UP000298416">
    <property type="component" value="Unassembled WGS sequence"/>
</dbReference>
<evidence type="ECO:0000256" key="1">
    <source>
        <dbReference type="SAM" id="MobiDB-lite"/>
    </source>
</evidence>
<feature type="compositionally biased region" description="Low complexity" evidence="1">
    <location>
        <begin position="56"/>
        <end position="70"/>
    </location>
</feature>
<proteinExistence type="predicted"/>
<dbReference type="InterPro" id="IPR022251">
    <property type="entry name" value="DUF3774_wound-induced"/>
</dbReference>
<reference evidence="2" key="2">
    <citation type="submission" date="2020-08" db="EMBL/GenBank/DDBJ databases">
        <title>Plant Genome Project.</title>
        <authorList>
            <person name="Zhang R.-G."/>
        </authorList>
    </citation>
    <scope>NUCLEOTIDE SEQUENCE</scope>
    <source>
        <strain evidence="2">Huo1</strain>
        <tissue evidence="2">Leaf</tissue>
    </source>
</reference>
<organism evidence="2">
    <name type="scientific">Salvia splendens</name>
    <name type="common">Scarlet sage</name>
    <dbReference type="NCBI Taxonomy" id="180675"/>
    <lineage>
        <taxon>Eukaryota</taxon>
        <taxon>Viridiplantae</taxon>
        <taxon>Streptophyta</taxon>
        <taxon>Embryophyta</taxon>
        <taxon>Tracheophyta</taxon>
        <taxon>Spermatophyta</taxon>
        <taxon>Magnoliopsida</taxon>
        <taxon>eudicotyledons</taxon>
        <taxon>Gunneridae</taxon>
        <taxon>Pentapetalae</taxon>
        <taxon>asterids</taxon>
        <taxon>lamiids</taxon>
        <taxon>Lamiales</taxon>
        <taxon>Lamiaceae</taxon>
        <taxon>Nepetoideae</taxon>
        <taxon>Mentheae</taxon>
        <taxon>Salviinae</taxon>
        <taxon>Salvia</taxon>
        <taxon>Salvia subgen. Calosphace</taxon>
        <taxon>core Calosphace</taxon>
    </lineage>
</organism>
<feature type="region of interest" description="Disordered" evidence="1">
    <location>
        <begin position="56"/>
        <end position="135"/>
    </location>
</feature>
<protein>
    <submittedName>
        <fullName evidence="2">Uncharacterized protein</fullName>
    </submittedName>
</protein>
<sequence length="135" mass="15340">MIAATRGGWAIEASIGAVGALKDQLGVCRWNYVIRIVEQRAKSRVQTYYYKHVVSPASAAGAPSDSRAPAGNMLGLQERAERREQRVKKGVFKPMRSRRDCESKRMFDGDHQQRYGGGNGHCRRRNWRDEDEDED</sequence>
<evidence type="ECO:0000313" key="3">
    <source>
        <dbReference type="Proteomes" id="UP000298416"/>
    </source>
</evidence>
<keyword evidence="3" id="KW-1185">Reference proteome</keyword>